<feature type="binding site" description="axial binding residue" evidence="14">
    <location>
        <position position="425"/>
    </location>
    <ligand>
        <name>heme</name>
        <dbReference type="ChEBI" id="CHEBI:30413"/>
    </ligand>
    <ligandPart>
        <name>Fe</name>
        <dbReference type="ChEBI" id="CHEBI:18248"/>
    </ligandPart>
</feature>
<evidence type="ECO:0000256" key="2">
    <source>
        <dbReference type="ARBA" id="ARBA00003690"/>
    </source>
</evidence>
<dbReference type="Gene3D" id="1.10.630.10">
    <property type="entry name" value="Cytochrome P450"/>
    <property type="match status" value="1"/>
</dbReference>
<evidence type="ECO:0000256" key="1">
    <source>
        <dbReference type="ARBA" id="ARBA00001971"/>
    </source>
</evidence>
<keyword evidence="10 15" id="KW-0560">Oxidoreductase</keyword>
<evidence type="ECO:0000256" key="7">
    <source>
        <dbReference type="ARBA" id="ARBA00022723"/>
    </source>
</evidence>
<keyword evidence="12 15" id="KW-0503">Monooxygenase</keyword>
<evidence type="ECO:0000256" key="4">
    <source>
        <dbReference type="ARBA" id="ARBA00004406"/>
    </source>
</evidence>
<dbReference type="InterPro" id="IPR036396">
    <property type="entry name" value="Cyt_P450_sf"/>
</dbReference>
<evidence type="ECO:0000313" key="16">
    <source>
        <dbReference type="EnsemblMetazoa" id="LLOJ000180-PA"/>
    </source>
</evidence>
<dbReference type="EnsemblMetazoa" id="LLOJ000180-RA">
    <property type="protein sequence ID" value="LLOJ000180-PA"/>
    <property type="gene ID" value="LLOJ000180"/>
</dbReference>
<dbReference type="GO" id="GO:0016705">
    <property type="term" value="F:oxidoreductase activity, acting on paired donors, with incorporation or reduction of molecular oxygen"/>
    <property type="evidence" value="ECO:0007669"/>
    <property type="project" value="InterPro"/>
</dbReference>
<dbReference type="VEuPathDB" id="VectorBase:LLONM1_009673"/>
<evidence type="ECO:0000256" key="14">
    <source>
        <dbReference type="PIRSR" id="PIRSR602403-1"/>
    </source>
</evidence>
<dbReference type="InterPro" id="IPR050476">
    <property type="entry name" value="Insect_CytP450_Detox"/>
</dbReference>
<keyword evidence="7 14" id="KW-0479">Metal-binding</keyword>
<dbReference type="Pfam" id="PF00067">
    <property type="entry name" value="p450"/>
    <property type="match status" value="1"/>
</dbReference>
<evidence type="ECO:0000256" key="3">
    <source>
        <dbReference type="ARBA" id="ARBA00004174"/>
    </source>
</evidence>
<dbReference type="PANTHER" id="PTHR24292:SF84">
    <property type="entry name" value="CYTOCHROME P450 28A5-RELATED"/>
    <property type="match status" value="1"/>
</dbReference>
<evidence type="ECO:0000313" key="17">
    <source>
        <dbReference type="Proteomes" id="UP000092461"/>
    </source>
</evidence>
<comment type="function">
    <text evidence="2">May be involved in the metabolism of insect hormones and in the breakdown of synthetic insecticides.</text>
</comment>
<evidence type="ECO:0000256" key="6">
    <source>
        <dbReference type="ARBA" id="ARBA00022617"/>
    </source>
</evidence>
<evidence type="ECO:0000256" key="8">
    <source>
        <dbReference type="ARBA" id="ARBA00022824"/>
    </source>
</evidence>
<evidence type="ECO:0000256" key="5">
    <source>
        <dbReference type="ARBA" id="ARBA00010617"/>
    </source>
</evidence>
<dbReference type="GO" id="GO:0004497">
    <property type="term" value="F:monooxygenase activity"/>
    <property type="evidence" value="ECO:0007669"/>
    <property type="project" value="UniProtKB-KW"/>
</dbReference>
<dbReference type="GO" id="GO:0020037">
    <property type="term" value="F:heme binding"/>
    <property type="evidence" value="ECO:0007669"/>
    <property type="project" value="InterPro"/>
</dbReference>
<dbReference type="CDD" id="cd11056">
    <property type="entry name" value="CYP6-like"/>
    <property type="match status" value="1"/>
</dbReference>
<dbReference type="GO" id="GO:0005789">
    <property type="term" value="C:endoplasmic reticulum membrane"/>
    <property type="evidence" value="ECO:0007669"/>
    <property type="project" value="UniProtKB-SubCell"/>
</dbReference>
<evidence type="ECO:0000256" key="11">
    <source>
        <dbReference type="ARBA" id="ARBA00023004"/>
    </source>
</evidence>
<keyword evidence="6 14" id="KW-0349">Heme</keyword>
<dbReference type="InterPro" id="IPR001128">
    <property type="entry name" value="Cyt_P450"/>
</dbReference>
<name>A0A1B0GGQ8_LUTLO</name>
<accession>A0A1B0GGQ8</accession>
<dbReference type="GO" id="GO:0005506">
    <property type="term" value="F:iron ion binding"/>
    <property type="evidence" value="ECO:0007669"/>
    <property type="project" value="InterPro"/>
</dbReference>
<dbReference type="InterPro" id="IPR017972">
    <property type="entry name" value="Cyt_P450_CS"/>
</dbReference>
<dbReference type="PRINTS" id="PR00385">
    <property type="entry name" value="P450"/>
</dbReference>
<evidence type="ECO:0000256" key="10">
    <source>
        <dbReference type="ARBA" id="ARBA00023002"/>
    </source>
</evidence>
<evidence type="ECO:0000256" key="12">
    <source>
        <dbReference type="ARBA" id="ARBA00023033"/>
    </source>
</evidence>
<dbReference type="VEuPathDB" id="VectorBase:LLOJ000180"/>
<comment type="similarity">
    <text evidence="5 15">Belongs to the cytochrome P450 family.</text>
</comment>
<dbReference type="PANTHER" id="PTHR24292">
    <property type="entry name" value="CYTOCHROME P450"/>
    <property type="match status" value="1"/>
</dbReference>
<dbReference type="SUPFAM" id="SSF48264">
    <property type="entry name" value="Cytochrome P450"/>
    <property type="match status" value="1"/>
</dbReference>
<evidence type="ECO:0000256" key="13">
    <source>
        <dbReference type="ARBA" id="ARBA00023136"/>
    </source>
</evidence>
<evidence type="ECO:0008006" key="18">
    <source>
        <dbReference type="Google" id="ProtNLM"/>
    </source>
</evidence>
<dbReference type="PRINTS" id="PR00465">
    <property type="entry name" value="EP450IV"/>
</dbReference>
<evidence type="ECO:0000256" key="15">
    <source>
        <dbReference type="RuleBase" id="RU000461"/>
    </source>
</evidence>
<dbReference type="AlphaFoldDB" id="A0A1B0GGQ8"/>
<comment type="subcellular location">
    <subcellularLocation>
        <location evidence="4">Endoplasmic reticulum membrane</location>
        <topology evidence="4">Peripheral membrane protein</topology>
    </subcellularLocation>
    <subcellularLocation>
        <location evidence="3">Microsome membrane</location>
        <topology evidence="3">Peripheral membrane protein</topology>
    </subcellularLocation>
</comment>
<protein>
    <recommendedName>
        <fullName evidence="18">Cytochrome</fullName>
    </recommendedName>
</protein>
<keyword evidence="13" id="KW-0472">Membrane</keyword>
<dbReference type="Proteomes" id="UP000092461">
    <property type="component" value="Unassembled WGS sequence"/>
</dbReference>
<evidence type="ECO:0000256" key="9">
    <source>
        <dbReference type="ARBA" id="ARBA00022848"/>
    </source>
</evidence>
<dbReference type="FunFam" id="1.10.630.10:FF:000182">
    <property type="entry name" value="Cytochrome P450 3A4"/>
    <property type="match status" value="1"/>
</dbReference>
<keyword evidence="9" id="KW-0492">Microsome</keyword>
<proteinExistence type="inferred from homology"/>
<keyword evidence="11 14" id="KW-0408">Iron</keyword>
<dbReference type="EMBL" id="AJWK01000592">
    <property type="status" value="NOT_ANNOTATED_CDS"/>
    <property type="molecule type" value="Genomic_DNA"/>
</dbReference>
<keyword evidence="17" id="KW-1185">Reference proteome</keyword>
<reference evidence="16" key="1">
    <citation type="submission" date="2020-05" db="UniProtKB">
        <authorList>
            <consortium name="EnsemblMetazoa"/>
        </authorList>
    </citation>
    <scope>IDENTIFICATION</scope>
    <source>
        <strain evidence="16">Jacobina</strain>
    </source>
</reference>
<dbReference type="PROSITE" id="PS00086">
    <property type="entry name" value="CYTOCHROME_P450"/>
    <property type="match status" value="1"/>
</dbReference>
<organism evidence="16 17">
    <name type="scientific">Lutzomyia longipalpis</name>
    <name type="common">Sand fly</name>
    <dbReference type="NCBI Taxonomy" id="7200"/>
    <lineage>
        <taxon>Eukaryota</taxon>
        <taxon>Metazoa</taxon>
        <taxon>Ecdysozoa</taxon>
        <taxon>Arthropoda</taxon>
        <taxon>Hexapoda</taxon>
        <taxon>Insecta</taxon>
        <taxon>Pterygota</taxon>
        <taxon>Neoptera</taxon>
        <taxon>Endopterygota</taxon>
        <taxon>Diptera</taxon>
        <taxon>Nematocera</taxon>
        <taxon>Psychodoidea</taxon>
        <taxon>Psychodidae</taxon>
        <taxon>Lutzomyia</taxon>
        <taxon>Lutzomyia</taxon>
    </lineage>
</organism>
<sequence>MLLEIAIFVISGPKPSLLFGNFPNYLQRNFIYDLDDIYKCEFSQYRGCPFVGIYAVRKPKVFITDPEFSKKVLTTNFRNFRNNEECDMVDEKSDPIVALNPFWMRDDEWKRIRQEITPAFSNNRVKAQYPIMEATCHKMTNYLRRHVKSQGSNVKVEEISRRLTNENLMNCIFGLESHAFDEDKRSSLQMFKDYVFEFAGIDSFFAKIFIWPLFKDFYKYNLLKPRIKSFFVDMLKHGIAFRTKNPGSREDFLAFLMQMHEKKGTSVDGMVAHALTFILDGFETSGIMMDTVLYEMAKHPRVQEKLRKVIEEEITSSDGSLSYETLCDLPYLDQVVNETIRLHPPLLFLMKQCNESVEVPFNDGKETKIIPKGVSALISTYSLGRDPILYENPNDFYPERFDDGAVKDYKDKGVFLPFGDGPRICIGMRFALAQIKTAIVEIVRNFKFTLSSEMKEPLMLGRSFFGVTEQSIEVNFVPLTEE</sequence>
<keyword evidence="8" id="KW-0256">Endoplasmic reticulum</keyword>
<comment type="cofactor">
    <cofactor evidence="1 14">
        <name>heme</name>
        <dbReference type="ChEBI" id="CHEBI:30413"/>
    </cofactor>
</comment>
<dbReference type="InterPro" id="IPR002403">
    <property type="entry name" value="Cyt_P450_E_grp-IV"/>
</dbReference>